<comment type="caution">
    <text evidence="1">The sequence shown here is derived from an EMBL/GenBank/DDBJ whole genome shotgun (WGS) entry which is preliminary data.</text>
</comment>
<keyword evidence="2" id="KW-1185">Reference proteome</keyword>
<name>A0ABD0LK99_9CAEN</name>
<feature type="non-terminal residue" evidence="1">
    <location>
        <position position="103"/>
    </location>
</feature>
<accession>A0ABD0LK99</accession>
<protein>
    <submittedName>
        <fullName evidence="1">Uncharacterized protein</fullName>
    </submittedName>
</protein>
<gene>
    <name evidence="1" type="ORF">BaRGS_00009057</name>
</gene>
<dbReference type="Proteomes" id="UP001519460">
    <property type="component" value="Unassembled WGS sequence"/>
</dbReference>
<dbReference type="AlphaFoldDB" id="A0ABD0LK99"/>
<evidence type="ECO:0000313" key="1">
    <source>
        <dbReference type="EMBL" id="KAK7499716.1"/>
    </source>
</evidence>
<dbReference type="EMBL" id="JACVVK020000042">
    <property type="protein sequence ID" value="KAK7499716.1"/>
    <property type="molecule type" value="Genomic_DNA"/>
</dbReference>
<sequence>MLIGRSASPQRDGLYMRFLTLTSALKSMGVFRVRGCRGPGRKLQRVATPVQTSCTASLFGSSPECSQVRRKKCLENPVAFCQVSTREVLGCNMADTLPGANDA</sequence>
<evidence type="ECO:0000313" key="2">
    <source>
        <dbReference type="Proteomes" id="UP001519460"/>
    </source>
</evidence>
<proteinExistence type="predicted"/>
<reference evidence="1 2" key="1">
    <citation type="journal article" date="2023" name="Sci. Data">
        <title>Genome assembly of the Korean intertidal mud-creeper Batillaria attramentaria.</title>
        <authorList>
            <person name="Patra A.K."/>
            <person name="Ho P.T."/>
            <person name="Jun S."/>
            <person name="Lee S.J."/>
            <person name="Kim Y."/>
            <person name="Won Y.J."/>
        </authorList>
    </citation>
    <scope>NUCLEOTIDE SEQUENCE [LARGE SCALE GENOMIC DNA]</scope>
    <source>
        <strain evidence="1">Wonlab-2016</strain>
    </source>
</reference>
<organism evidence="1 2">
    <name type="scientific">Batillaria attramentaria</name>
    <dbReference type="NCBI Taxonomy" id="370345"/>
    <lineage>
        <taxon>Eukaryota</taxon>
        <taxon>Metazoa</taxon>
        <taxon>Spiralia</taxon>
        <taxon>Lophotrochozoa</taxon>
        <taxon>Mollusca</taxon>
        <taxon>Gastropoda</taxon>
        <taxon>Caenogastropoda</taxon>
        <taxon>Sorbeoconcha</taxon>
        <taxon>Cerithioidea</taxon>
        <taxon>Batillariidae</taxon>
        <taxon>Batillaria</taxon>
    </lineage>
</organism>